<dbReference type="InterPro" id="IPR039567">
    <property type="entry name" value="Gly-zipper"/>
</dbReference>
<keyword evidence="5" id="KW-0732">Signal</keyword>
<evidence type="ECO:0000256" key="1">
    <source>
        <dbReference type="ARBA" id="ARBA00004442"/>
    </source>
</evidence>
<reference evidence="7 8" key="1">
    <citation type="submission" date="2015-08" db="EMBL/GenBank/DDBJ databases">
        <title>Complete genome sequence of Sulfurifustis variabilis.</title>
        <authorList>
            <person name="Miura A."/>
            <person name="Kojima H."/>
            <person name="Fukui M."/>
        </authorList>
    </citation>
    <scope>NUCLEOTIDE SEQUENCE [LARGE SCALE GENOMIC DNA]</scope>
    <source>
        <strain evidence="8">skN76</strain>
    </source>
</reference>
<dbReference type="Pfam" id="PF13488">
    <property type="entry name" value="Gly-zipper_Omp"/>
    <property type="match status" value="1"/>
</dbReference>
<keyword evidence="3" id="KW-0998">Cell outer membrane</keyword>
<dbReference type="PROSITE" id="PS51257">
    <property type="entry name" value="PROKAR_LIPOPROTEIN"/>
    <property type="match status" value="1"/>
</dbReference>
<dbReference type="Pfam" id="PF00691">
    <property type="entry name" value="OmpA"/>
    <property type="match status" value="1"/>
</dbReference>
<evidence type="ECO:0000256" key="4">
    <source>
        <dbReference type="PROSITE-ProRule" id="PRU00473"/>
    </source>
</evidence>
<dbReference type="PANTHER" id="PTHR30329">
    <property type="entry name" value="STATOR ELEMENT OF FLAGELLAR MOTOR COMPLEX"/>
    <property type="match status" value="1"/>
</dbReference>
<feature type="chain" id="PRO_5008571140" evidence="5">
    <location>
        <begin position="23"/>
        <end position="222"/>
    </location>
</feature>
<keyword evidence="2 4" id="KW-0472">Membrane</keyword>
<keyword evidence="8" id="KW-1185">Reference proteome</keyword>
<comment type="subcellular location">
    <subcellularLocation>
        <location evidence="1">Cell outer membrane</location>
    </subcellularLocation>
</comment>
<dbReference type="GO" id="GO:0009279">
    <property type="term" value="C:cell outer membrane"/>
    <property type="evidence" value="ECO:0007669"/>
    <property type="project" value="UniProtKB-SubCell"/>
</dbReference>
<dbReference type="RefSeq" id="WP_096459823.1">
    <property type="nucleotide sequence ID" value="NZ_AP014936.1"/>
</dbReference>
<protein>
    <submittedName>
        <fullName evidence="7">Flagellar motor protein MotB</fullName>
    </submittedName>
</protein>
<evidence type="ECO:0000256" key="3">
    <source>
        <dbReference type="ARBA" id="ARBA00023237"/>
    </source>
</evidence>
<sequence>MKLSRTLLLLATATAFGLTACATGRPLTDAERGAIIGAASGAVLGGIASKNDRKKGVLLGAVGGGIAGAAVGHYMDKQKQDLEKVLTQERSTGAIQIEKMQGDVLRVTMTDQTAFEFDSAEIKPGFYSTMDKISEVVNRYGKTHLTIVGHTDNVGTAQYNQKLSERRAQSVQQYFGNRGVIPERLAAEGRGLAAPRASNATPEGRRLNRRVEIYIEPIVAEA</sequence>
<dbReference type="OrthoDB" id="9782229at2"/>
<keyword evidence="7" id="KW-0969">Cilium</keyword>
<dbReference type="AlphaFoldDB" id="A0A1B4V2B7"/>
<evidence type="ECO:0000313" key="8">
    <source>
        <dbReference type="Proteomes" id="UP000218899"/>
    </source>
</evidence>
<evidence type="ECO:0000259" key="6">
    <source>
        <dbReference type="PROSITE" id="PS51123"/>
    </source>
</evidence>
<evidence type="ECO:0000256" key="2">
    <source>
        <dbReference type="ARBA" id="ARBA00023136"/>
    </source>
</evidence>
<evidence type="ECO:0000313" key="7">
    <source>
        <dbReference type="EMBL" id="BAU47653.1"/>
    </source>
</evidence>
<evidence type="ECO:0000256" key="5">
    <source>
        <dbReference type="SAM" id="SignalP"/>
    </source>
</evidence>
<dbReference type="Gene3D" id="3.30.1330.60">
    <property type="entry name" value="OmpA-like domain"/>
    <property type="match status" value="1"/>
</dbReference>
<feature type="domain" description="OmpA-like" evidence="6">
    <location>
        <begin position="102"/>
        <end position="219"/>
    </location>
</feature>
<dbReference type="InterPro" id="IPR006690">
    <property type="entry name" value="OMPA-like_CS"/>
</dbReference>
<feature type="signal peptide" evidence="5">
    <location>
        <begin position="1"/>
        <end position="22"/>
    </location>
</feature>
<dbReference type="Proteomes" id="UP000218899">
    <property type="component" value="Chromosome"/>
</dbReference>
<dbReference type="KEGG" id="sva:SVA_1074"/>
<dbReference type="CDD" id="cd07185">
    <property type="entry name" value="OmpA_C-like"/>
    <property type="match status" value="1"/>
</dbReference>
<dbReference type="InterPro" id="IPR050330">
    <property type="entry name" value="Bact_OuterMem_StrucFunc"/>
</dbReference>
<dbReference type="PROSITE" id="PS51123">
    <property type="entry name" value="OMPA_2"/>
    <property type="match status" value="1"/>
</dbReference>
<dbReference type="SUPFAM" id="SSF103088">
    <property type="entry name" value="OmpA-like"/>
    <property type="match status" value="1"/>
</dbReference>
<keyword evidence="7" id="KW-0282">Flagellum</keyword>
<dbReference type="InterPro" id="IPR036737">
    <property type="entry name" value="OmpA-like_sf"/>
</dbReference>
<dbReference type="PANTHER" id="PTHR30329:SF21">
    <property type="entry name" value="LIPOPROTEIN YIAD-RELATED"/>
    <property type="match status" value="1"/>
</dbReference>
<dbReference type="PRINTS" id="PR01023">
    <property type="entry name" value="NAFLGMOTY"/>
</dbReference>
<dbReference type="InterPro" id="IPR006664">
    <property type="entry name" value="OMP_bac"/>
</dbReference>
<name>A0A1B4V2B7_9GAMM</name>
<accession>A0A1B4V2B7</accession>
<dbReference type="InterPro" id="IPR006665">
    <property type="entry name" value="OmpA-like"/>
</dbReference>
<organism evidence="7 8">
    <name type="scientific">Sulfurifustis variabilis</name>
    <dbReference type="NCBI Taxonomy" id="1675686"/>
    <lineage>
        <taxon>Bacteria</taxon>
        <taxon>Pseudomonadati</taxon>
        <taxon>Pseudomonadota</taxon>
        <taxon>Gammaproteobacteria</taxon>
        <taxon>Acidiferrobacterales</taxon>
        <taxon>Acidiferrobacteraceae</taxon>
        <taxon>Sulfurifustis</taxon>
    </lineage>
</organism>
<dbReference type="EMBL" id="AP014936">
    <property type="protein sequence ID" value="BAU47653.1"/>
    <property type="molecule type" value="Genomic_DNA"/>
</dbReference>
<dbReference type="PRINTS" id="PR01021">
    <property type="entry name" value="OMPADOMAIN"/>
</dbReference>
<dbReference type="PROSITE" id="PS01068">
    <property type="entry name" value="OMPA_1"/>
    <property type="match status" value="1"/>
</dbReference>
<gene>
    <name evidence="7" type="ORF">SVA_1074</name>
</gene>
<proteinExistence type="predicted"/>
<keyword evidence="7" id="KW-0966">Cell projection</keyword>